<comment type="catalytic activity">
    <reaction evidence="2 6">
        <text>glutathione + H2O = L-cysteinylglycine + L-glutamate</text>
        <dbReference type="Rhea" id="RHEA:28807"/>
        <dbReference type="ChEBI" id="CHEBI:15377"/>
        <dbReference type="ChEBI" id="CHEBI:29985"/>
        <dbReference type="ChEBI" id="CHEBI:57925"/>
        <dbReference type="ChEBI" id="CHEBI:61694"/>
        <dbReference type="EC" id="3.4.19.13"/>
    </reaction>
</comment>
<evidence type="ECO:0000256" key="4">
    <source>
        <dbReference type="PIRSR" id="PIRSR600101-1"/>
    </source>
</evidence>
<dbReference type="PANTHER" id="PTHR43881:SF5">
    <property type="entry name" value="GAMMA-GLUTAMYLTRANSPEPTIDASE"/>
    <property type="match status" value="1"/>
</dbReference>
<evidence type="ECO:0000313" key="8">
    <source>
        <dbReference type="EMBL" id="OAB40940.1"/>
    </source>
</evidence>
<dbReference type="InterPro" id="IPR000101">
    <property type="entry name" value="GGT_peptidase"/>
</dbReference>
<keyword evidence="6" id="KW-0865">Zymogen</keyword>
<comment type="similarity">
    <text evidence="6">Belongs to the gamma-glutamyltransferase family.</text>
</comment>
<dbReference type="SUPFAM" id="SSF56235">
    <property type="entry name" value="N-terminal nucleophile aminohydrolases (Ntn hydrolases)"/>
    <property type="match status" value="1"/>
</dbReference>
<evidence type="ECO:0000313" key="9">
    <source>
        <dbReference type="Proteomes" id="UP000076967"/>
    </source>
</evidence>
<evidence type="ECO:0000256" key="2">
    <source>
        <dbReference type="ARBA" id="ARBA00001089"/>
    </source>
</evidence>
<gene>
    <name evidence="8" type="ORF">PGLA_17180</name>
</gene>
<dbReference type="GO" id="GO:0103068">
    <property type="term" value="F:leukotriene C4 gamma-glutamyl transferase activity"/>
    <property type="evidence" value="ECO:0007669"/>
    <property type="project" value="UniProtKB-EC"/>
</dbReference>
<dbReference type="InterPro" id="IPR029055">
    <property type="entry name" value="Ntn_hydrolases_N"/>
</dbReference>
<evidence type="ECO:0000256" key="5">
    <source>
        <dbReference type="PIRSR" id="PIRSR600101-2"/>
    </source>
</evidence>
<dbReference type="EC" id="3.4.19.13" evidence="6"/>
<comment type="subunit">
    <text evidence="6">This enzyme consists of two polypeptide chains, which are synthesized in precursor form from a single polypeptide.</text>
</comment>
<keyword evidence="6" id="KW-0378">Hydrolase</keyword>
<dbReference type="Gene3D" id="3.60.20.40">
    <property type="match status" value="1"/>
</dbReference>
<dbReference type="Gene3D" id="1.10.246.130">
    <property type="match status" value="1"/>
</dbReference>
<comment type="pathway">
    <text evidence="6">Sulfur metabolism; glutathione metabolism.</text>
</comment>
<dbReference type="GO" id="GO:0036374">
    <property type="term" value="F:glutathione hydrolase activity"/>
    <property type="evidence" value="ECO:0007669"/>
    <property type="project" value="UniProtKB-UniRule"/>
</dbReference>
<comment type="catalytic activity">
    <reaction evidence="3 6">
        <text>an N-terminal (5-L-glutamyl)-[peptide] + an alpha-amino acid = 5-L-glutamyl amino acid + an N-terminal L-alpha-aminoacyl-[peptide]</text>
        <dbReference type="Rhea" id="RHEA:23904"/>
        <dbReference type="Rhea" id="RHEA-COMP:9780"/>
        <dbReference type="Rhea" id="RHEA-COMP:9795"/>
        <dbReference type="ChEBI" id="CHEBI:77644"/>
        <dbReference type="ChEBI" id="CHEBI:78597"/>
        <dbReference type="ChEBI" id="CHEBI:78599"/>
        <dbReference type="ChEBI" id="CHEBI:78608"/>
        <dbReference type="EC" id="2.3.2.2"/>
    </reaction>
</comment>
<dbReference type="NCBIfam" id="TIGR00066">
    <property type="entry name" value="g_glut_trans"/>
    <property type="match status" value="1"/>
</dbReference>
<organism evidence="8 9">
    <name type="scientific">Paenibacillus glacialis</name>
    <dbReference type="NCBI Taxonomy" id="494026"/>
    <lineage>
        <taxon>Bacteria</taxon>
        <taxon>Bacillati</taxon>
        <taxon>Bacillota</taxon>
        <taxon>Bacilli</taxon>
        <taxon>Bacillales</taxon>
        <taxon>Paenibacillaceae</taxon>
        <taxon>Paenibacillus</taxon>
    </lineage>
</organism>
<feature type="signal peptide" evidence="7">
    <location>
        <begin position="1"/>
        <end position="28"/>
    </location>
</feature>
<evidence type="ECO:0000256" key="6">
    <source>
        <dbReference type="RuleBase" id="RU368036"/>
    </source>
</evidence>
<feature type="binding site" evidence="5">
    <location>
        <position position="468"/>
    </location>
    <ligand>
        <name>L-glutamate</name>
        <dbReference type="ChEBI" id="CHEBI:29985"/>
    </ligand>
</feature>
<comment type="catalytic activity">
    <reaction evidence="1 6">
        <text>an S-substituted glutathione + H2O = an S-substituted L-cysteinylglycine + L-glutamate</text>
        <dbReference type="Rhea" id="RHEA:59468"/>
        <dbReference type="ChEBI" id="CHEBI:15377"/>
        <dbReference type="ChEBI" id="CHEBI:29985"/>
        <dbReference type="ChEBI" id="CHEBI:90779"/>
        <dbReference type="ChEBI" id="CHEBI:143103"/>
        <dbReference type="EC" id="3.4.19.13"/>
    </reaction>
</comment>
<evidence type="ECO:0000256" key="1">
    <source>
        <dbReference type="ARBA" id="ARBA00001049"/>
    </source>
</evidence>
<keyword evidence="9" id="KW-1185">Reference proteome</keyword>
<name>A0A162Q053_9BACL</name>
<keyword evidence="6" id="KW-0808">Transferase</keyword>
<dbReference type="GO" id="GO:0006751">
    <property type="term" value="P:glutathione catabolic process"/>
    <property type="evidence" value="ECO:0007669"/>
    <property type="project" value="UniProtKB-UniRule"/>
</dbReference>
<dbReference type="PANTHER" id="PTHR43881">
    <property type="entry name" value="GAMMA-GLUTAMYLTRANSPEPTIDASE (AFU_ORTHOLOGUE AFUA_4G13580)"/>
    <property type="match status" value="1"/>
</dbReference>
<dbReference type="EMBL" id="LVJH01000030">
    <property type="protein sequence ID" value="OAB40940.1"/>
    <property type="molecule type" value="Genomic_DNA"/>
</dbReference>
<dbReference type="UniPathway" id="UPA00204"/>
<feature type="chain" id="PRO_5007838819" description="Glutathione hydrolase proenzyme" evidence="7">
    <location>
        <begin position="29"/>
        <end position="572"/>
    </location>
</feature>
<keyword evidence="6" id="KW-0317">Glutathione biosynthesis</keyword>
<dbReference type="Pfam" id="PF01019">
    <property type="entry name" value="G_glu_transpept"/>
    <property type="match status" value="1"/>
</dbReference>
<evidence type="ECO:0000256" key="3">
    <source>
        <dbReference type="ARBA" id="ARBA00047417"/>
    </source>
</evidence>
<reference evidence="8 9" key="1">
    <citation type="submission" date="2016-03" db="EMBL/GenBank/DDBJ databases">
        <title>Draft genome sequence of Paenibacillus glacialis DSM 22343.</title>
        <authorList>
            <person name="Shin S.-K."/>
            <person name="Yi H."/>
        </authorList>
    </citation>
    <scope>NUCLEOTIDE SEQUENCE [LARGE SCALE GENOMIC DNA]</scope>
    <source>
        <strain evidence="8 9">DSM 22343</strain>
    </source>
</reference>
<keyword evidence="7" id="KW-0732">Signal</keyword>
<dbReference type="OrthoDB" id="9781342at2"/>
<dbReference type="AlphaFoldDB" id="A0A162Q053"/>
<proteinExistence type="inferred from homology"/>
<dbReference type="GO" id="GO:0006750">
    <property type="term" value="P:glutathione biosynthetic process"/>
    <property type="evidence" value="ECO:0007669"/>
    <property type="project" value="UniProtKB-KW"/>
</dbReference>
<protein>
    <recommendedName>
        <fullName evidence="6">Glutathione hydrolase proenzyme</fullName>
        <ecNumber evidence="6">2.3.2.2</ecNumber>
        <ecNumber evidence="6">3.4.19.13</ecNumber>
    </recommendedName>
    <component>
        <recommendedName>
            <fullName evidence="6">Glutathione hydrolase large chain</fullName>
        </recommendedName>
    </component>
    <component>
        <recommendedName>
            <fullName evidence="6">Glutathione hydrolase small chain</fullName>
        </recommendedName>
    </component>
</protein>
<keyword evidence="6" id="KW-0012">Acyltransferase</keyword>
<dbReference type="EC" id="2.3.2.2" evidence="6"/>
<dbReference type="InterPro" id="IPR043138">
    <property type="entry name" value="GGT_lsub"/>
</dbReference>
<dbReference type="InterPro" id="IPR052896">
    <property type="entry name" value="GGT-like_enzyme"/>
</dbReference>
<dbReference type="Proteomes" id="UP000076967">
    <property type="component" value="Unassembled WGS sequence"/>
</dbReference>
<evidence type="ECO:0000256" key="7">
    <source>
        <dbReference type="SAM" id="SignalP"/>
    </source>
</evidence>
<comment type="caution">
    <text evidence="8">The sequence shown here is derived from an EMBL/GenBank/DDBJ whole genome shotgun (WGS) entry which is preliminary data.</text>
</comment>
<dbReference type="PRINTS" id="PR01210">
    <property type="entry name" value="GGTRANSPTASE"/>
</dbReference>
<comment type="PTM">
    <text evidence="6">Cleaved by autocatalysis into a large and a small subunit.</text>
</comment>
<sequence length="572" mass="62541">MRINLKKCTTLLLTTMLCFSTLSATAGAAGRPTTMAPNGIVTTPHYLASAAALEVLEDGGNAVDAAIAAQAALAVVYPHYTGLGGDAFWLIYNAKTKEVKALNASGRSGEKTTIDFYKQKGFDVIPSRGYLAANTVPGTVSGWGEAYKYAKKSMGNSMDLDNVLERAIQYAEKGYPVTPNQESWTKSAIDTKDKELKNLQRFETFRKTFLKPNGEPYKAGEILVQKDLANTLKTIADKGTDAFYKGNIGKKIAADIQANGGSLTYNDFANHKADWVSPISVDYRGYKAYNVPPNSQGMASLSILNILNNFDLKSMGEGSADYYHVMVEATKQAFADRDKWLTDPEFVKIPVDQLLSKEHGKQMAERIDMKKAAEAVKPLDPKGDTVWLGIVDKDGNAVSVIQSHYFDWGAGVVAKDTGVLLQNRGSFFSLDKSNINHLEPKKRTFHTLNPAMLLKDGKPYMLYGTQGGEGQPQTQAALVTRFVDFGFSVQDAIEAPRWLHGRNWGDSANDLKMEGRIPQSVMDELVRRGHPVKKIDNYTDQVGQSGMIVIEPKTNVKFGGADPRGEGASIGY</sequence>
<dbReference type="STRING" id="494026.PGLA_17180"/>
<accession>A0A162Q053</accession>
<feature type="active site" description="Nucleophile" evidence="4">
    <location>
        <position position="385"/>
    </location>
</feature>
<dbReference type="InterPro" id="IPR043137">
    <property type="entry name" value="GGT_ssub_C"/>
</dbReference>
<dbReference type="RefSeq" id="WP_068535149.1">
    <property type="nucleotide sequence ID" value="NZ_LVJH01000030.1"/>
</dbReference>